<evidence type="ECO:0000313" key="2">
    <source>
        <dbReference type="Proteomes" id="UP001291623"/>
    </source>
</evidence>
<name>A0AAE1SQM9_9SOLA</name>
<comment type="caution">
    <text evidence="1">The sequence shown here is derived from an EMBL/GenBank/DDBJ whole genome shotgun (WGS) entry which is preliminary data.</text>
</comment>
<organism evidence="1 2">
    <name type="scientific">Anisodus tanguticus</name>
    <dbReference type="NCBI Taxonomy" id="243964"/>
    <lineage>
        <taxon>Eukaryota</taxon>
        <taxon>Viridiplantae</taxon>
        <taxon>Streptophyta</taxon>
        <taxon>Embryophyta</taxon>
        <taxon>Tracheophyta</taxon>
        <taxon>Spermatophyta</taxon>
        <taxon>Magnoliopsida</taxon>
        <taxon>eudicotyledons</taxon>
        <taxon>Gunneridae</taxon>
        <taxon>Pentapetalae</taxon>
        <taxon>asterids</taxon>
        <taxon>lamiids</taxon>
        <taxon>Solanales</taxon>
        <taxon>Solanaceae</taxon>
        <taxon>Solanoideae</taxon>
        <taxon>Hyoscyameae</taxon>
        <taxon>Anisodus</taxon>
    </lineage>
</organism>
<gene>
    <name evidence="1" type="ORF">RND71_008335</name>
</gene>
<evidence type="ECO:0000313" key="1">
    <source>
        <dbReference type="EMBL" id="KAK4372951.1"/>
    </source>
</evidence>
<accession>A0AAE1SQM9</accession>
<dbReference type="Proteomes" id="UP001291623">
    <property type="component" value="Unassembled WGS sequence"/>
</dbReference>
<keyword evidence="2" id="KW-1185">Reference proteome</keyword>
<dbReference type="PANTHER" id="PTHR35546:SF64">
    <property type="entry name" value="REVERSE TRANSCRIPTASE TY1_COPIA-TYPE DOMAIN-CONTAINING PROTEIN"/>
    <property type="match status" value="1"/>
</dbReference>
<dbReference type="EMBL" id="JAVYJV010000004">
    <property type="protein sequence ID" value="KAK4372951.1"/>
    <property type="molecule type" value="Genomic_DNA"/>
</dbReference>
<proteinExistence type="predicted"/>
<dbReference type="InterPro" id="IPR055290">
    <property type="entry name" value="At3g26010-like"/>
</dbReference>
<protein>
    <submittedName>
        <fullName evidence="1">Uncharacterized protein</fullName>
    </submittedName>
</protein>
<reference evidence="1" key="1">
    <citation type="submission" date="2023-12" db="EMBL/GenBank/DDBJ databases">
        <title>Genome assembly of Anisodus tanguticus.</title>
        <authorList>
            <person name="Wang Y.-J."/>
        </authorList>
    </citation>
    <scope>NUCLEOTIDE SEQUENCE</scope>
    <source>
        <strain evidence="1">KB-2021</strain>
        <tissue evidence="1">Leaf</tissue>
    </source>
</reference>
<dbReference type="PANTHER" id="PTHR35546">
    <property type="entry name" value="F-BOX PROTEIN INTERACTION DOMAIN PROTEIN-RELATED"/>
    <property type="match status" value="1"/>
</dbReference>
<sequence length="197" mass="22844">MFHHGVFDFIIDDPINDVEILNSCGGLILYHFIDKYIACNLTTKQFTTLPSRVIMTTSLDMSLAYDHPISLNYKGINVGLLHIYSSQTNSRRKNRARSPKSYQTLRTSVFFNGAIFWTLEWENRFCYFAIDSEILHSHPMTKMDVEYYYRCIREHLYLVGGSSVSESSLQLDIFQLGDDCSAWSLEDRIEINRVPCV</sequence>
<dbReference type="AlphaFoldDB" id="A0AAE1SQM9"/>